<keyword evidence="2" id="KW-1185">Reference proteome</keyword>
<evidence type="ECO:0000313" key="2">
    <source>
        <dbReference type="Proteomes" id="UP000652761"/>
    </source>
</evidence>
<dbReference type="AlphaFoldDB" id="A0A843UG37"/>
<protein>
    <submittedName>
        <fullName evidence="1">Uncharacterized protein</fullName>
    </submittedName>
</protein>
<sequence length="155" mass="17622">MRVAVADRAGNDGSDCGSCEKLLGVRRESRIELWEGFFSMPVGDWFSCWRLKKSTSRDVDVDLFREEDINGMILAAEFRSTRWPSSTFESGKHPTSSLLQSIPVILLSFLTLHPLLFHSILFPWPTSRPLAVEQDPGLRQGPFRWTMILLLKGEP</sequence>
<evidence type="ECO:0000313" key="1">
    <source>
        <dbReference type="EMBL" id="MQL82415.1"/>
    </source>
</evidence>
<dbReference type="EMBL" id="NMUH01000629">
    <property type="protein sequence ID" value="MQL82415.1"/>
    <property type="molecule type" value="Genomic_DNA"/>
</dbReference>
<feature type="non-terminal residue" evidence="1">
    <location>
        <position position="1"/>
    </location>
</feature>
<comment type="caution">
    <text evidence="1">The sequence shown here is derived from an EMBL/GenBank/DDBJ whole genome shotgun (WGS) entry which is preliminary data.</text>
</comment>
<proteinExistence type="predicted"/>
<gene>
    <name evidence="1" type="ORF">Taro_014868</name>
</gene>
<name>A0A843UG37_COLES</name>
<accession>A0A843UG37</accession>
<reference evidence="1" key="1">
    <citation type="submission" date="2017-07" db="EMBL/GenBank/DDBJ databases">
        <title>Taro Niue Genome Assembly and Annotation.</title>
        <authorList>
            <person name="Atibalentja N."/>
            <person name="Keating K."/>
            <person name="Fields C.J."/>
        </authorList>
    </citation>
    <scope>NUCLEOTIDE SEQUENCE</scope>
    <source>
        <strain evidence="1">Niue_2</strain>
        <tissue evidence="1">Leaf</tissue>
    </source>
</reference>
<dbReference type="Proteomes" id="UP000652761">
    <property type="component" value="Unassembled WGS sequence"/>
</dbReference>
<organism evidence="1 2">
    <name type="scientific">Colocasia esculenta</name>
    <name type="common">Wild taro</name>
    <name type="synonym">Arum esculentum</name>
    <dbReference type="NCBI Taxonomy" id="4460"/>
    <lineage>
        <taxon>Eukaryota</taxon>
        <taxon>Viridiplantae</taxon>
        <taxon>Streptophyta</taxon>
        <taxon>Embryophyta</taxon>
        <taxon>Tracheophyta</taxon>
        <taxon>Spermatophyta</taxon>
        <taxon>Magnoliopsida</taxon>
        <taxon>Liliopsida</taxon>
        <taxon>Araceae</taxon>
        <taxon>Aroideae</taxon>
        <taxon>Colocasieae</taxon>
        <taxon>Colocasia</taxon>
    </lineage>
</organism>